<protein>
    <submittedName>
        <fullName evidence="3">Protein N-acetyltransferase, RimJ/RimL family</fullName>
    </submittedName>
</protein>
<dbReference type="CDD" id="cd04301">
    <property type="entry name" value="NAT_SF"/>
    <property type="match status" value="1"/>
</dbReference>
<gene>
    <name evidence="3" type="ORF">SAMN02745157_2373</name>
</gene>
<dbReference type="Gene3D" id="3.40.630.30">
    <property type="match status" value="1"/>
</dbReference>
<sequence>MPEATREDETSDDEARGYFTRRLRLRAPKPGDAAALAIAVGNPRVAMSLFDVPYPYERADAEGWIERARVPSKAPGTTLVALSVASGELVGAGFHRPSDTWPGGFELSFWVAEPFWGRGFGTEIAHAVVDHAFEEGGAERLWCAIRVTSGSARRVAEKCGFQFRDTGLVRSLATRGTVPVERFVLEQRVWASLKSWGSERAATREAGGAGERADVGTGQGHARLVREGRKARDDGDAIDAA</sequence>
<evidence type="ECO:0000259" key="2">
    <source>
        <dbReference type="PROSITE" id="PS51186"/>
    </source>
</evidence>
<organism evidence="3 4">
    <name type="scientific">Kaistia soli DSM 19436</name>
    <dbReference type="NCBI Taxonomy" id="1122133"/>
    <lineage>
        <taxon>Bacteria</taxon>
        <taxon>Pseudomonadati</taxon>
        <taxon>Pseudomonadota</taxon>
        <taxon>Alphaproteobacteria</taxon>
        <taxon>Hyphomicrobiales</taxon>
        <taxon>Kaistiaceae</taxon>
        <taxon>Kaistia</taxon>
    </lineage>
</organism>
<evidence type="ECO:0000313" key="4">
    <source>
        <dbReference type="Proteomes" id="UP000184485"/>
    </source>
</evidence>
<name>A0A1M5CJF2_9HYPH</name>
<proteinExistence type="predicted"/>
<feature type="compositionally biased region" description="Basic and acidic residues" evidence="1">
    <location>
        <begin position="224"/>
        <end position="235"/>
    </location>
</feature>
<keyword evidence="4" id="KW-1185">Reference proteome</keyword>
<feature type="domain" description="N-acetyltransferase" evidence="2">
    <location>
        <begin position="23"/>
        <end position="181"/>
    </location>
</feature>
<evidence type="ECO:0000256" key="1">
    <source>
        <dbReference type="SAM" id="MobiDB-lite"/>
    </source>
</evidence>
<dbReference type="Proteomes" id="UP000184485">
    <property type="component" value="Unassembled WGS sequence"/>
</dbReference>
<evidence type="ECO:0000313" key="3">
    <source>
        <dbReference type="EMBL" id="SHF54826.1"/>
    </source>
</evidence>
<dbReference type="InterPro" id="IPR016181">
    <property type="entry name" value="Acyl_CoA_acyltransferase"/>
</dbReference>
<dbReference type="AlphaFoldDB" id="A0A1M5CJF2"/>
<dbReference type="RefSeq" id="WP_073053073.1">
    <property type="nucleotide sequence ID" value="NZ_FQUP01000002.1"/>
</dbReference>
<accession>A0A1M5CJF2</accession>
<dbReference type="Pfam" id="PF13302">
    <property type="entry name" value="Acetyltransf_3"/>
    <property type="match status" value="1"/>
</dbReference>
<dbReference type="OrthoDB" id="9804153at2"/>
<reference evidence="3 4" key="1">
    <citation type="submission" date="2016-11" db="EMBL/GenBank/DDBJ databases">
        <authorList>
            <person name="Jaros S."/>
            <person name="Januszkiewicz K."/>
            <person name="Wedrychowicz H."/>
        </authorList>
    </citation>
    <scope>NUCLEOTIDE SEQUENCE [LARGE SCALE GENOMIC DNA]</scope>
    <source>
        <strain evidence="3 4">DSM 19436</strain>
    </source>
</reference>
<dbReference type="InterPro" id="IPR051531">
    <property type="entry name" value="N-acetyltransferase"/>
</dbReference>
<dbReference type="PANTHER" id="PTHR43792">
    <property type="entry name" value="GNAT FAMILY, PUTATIVE (AFU_ORTHOLOGUE AFUA_3G00765)-RELATED-RELATED"/>
    <property type="match status" value="1"/>
</dbReference>
<dbReference type="SUPFAM" id="SSF55729">
    <property type="entry name" value="Acyl-CoA N-acyltransferases (Nat)"/>
    <property type="match status" value="1"/>
</dbReference>
<dbReference type="EMBL" id="FQUP01000002">
    <property type="protein sequence ID" value="SHF54826.1"/>
    <property type="molecule type" value="Genomic_DNA"/>
</dbReference>
<dbReference type="InterPro" id="IPR000182">
    <property type="entry name" value="GNAT_dom"/>
</dbReference>
<dbReference type="STRING" id="1122133.SAMN02745157_2373"/>
<dbReference type="GO" id="GO:0016747">
    <property type="term" value="F:acyltransferase activity, transferring groups other than amino-acyl groups"/>
    <property type="evidence" value="ECO:0007669"/>
    <property type="project" value="InterPro"/>
</dbReference>
<dbReference type="PROSITE" id="PS51186">
    <property type="entry name" value="GNAT"/>
    <property type="match status" value="1"/>
</dbReference>
<feature type="region of interest" description="Disordered" evidence="1">
    <location>
        <begin position="202"/>
        <end position="241"/>
    </location>
</feature>
<keyword evidence="3" id="KW-0808">Transferase</keyword>